<reference evidence="2 3" key="1">
    <citation type="submission" date="2014-04" db="EMBL/GenBank/DDBJ databases">
        <authorList>
            <consortium name="DOE Joint Genome Institute"/>
            <person name="Kuo A."/>
            <person name="Ruytinx J."/>
            <person name="Rineau F."/>
            <person name="Colpaert J."/>
            <person name="Kohler A."/>
            <person name="Nagy L.G."/>
            <person name="Floudas D."/>
            <person name="Copeland A."/>
            <person name="Barry K.W."/>
            <person name="Cichocki N."/>
            <person name="Veneault-Fourrey C."/>
            <person name="LaButti K."/>
            <person name="Lindquist E.A."/>
            <person name="Lipzen A."/>
            <person name="Lundell T."/>
            <person name="Morin E."/>
            <person name="Murat C."/>
            <person name="Sun H."/>
            <person name="Tunlid A."/>
            <person name="Henrissat B."/>
            <person name="Grigoriev I.V."/>
            <person name="Hibbett D.S."/>
            <person name="Martin F."/>
            <person name="Nordberg H.P."/>
            <person name="Cantor M.N."/>
            <person name="Hua S.X."/>
        </authorList>
    </citation>
    <scope>NUCLEOTIDE SEQUENCE [LARGE SCALE GENOMIC DNA]</scope>
    <source>
        <strain evidence="2 3">UH-Slu-Lm8-n1</strain>
    </source>
</reference>
<sequence>MAQVQDSANTTMIQQVNENVANNDQQDNQTHQPGFSVTTTALALWDYAKAIMQDDRERALTDPLGGRPYHPPVPMTRRDRCILTLMVEGKRDELRRKWEELNELELLLGLEYV</sequence>
<dbReference type="Proteomes" id="UP000054485">
    <property type="component" value="Unassembled WGS sequence"/>
</dbReference>
<reference evidence="3" key="2">
    <citation type="submission" date="2015-01" db="EMBL/GenBank/DDBJ databases">
        <title>Evolutionary Origins and Diversification of the Mycorrhizal Mutualists.</title>
        <authorList>
            <consortium name="DOE Joint Genome Institute"/>
            <consortium name="Mycorrhizal Genomics Consortium"/>
            <person name="Kohler A."/>
            <person name="Kuo A."/>
            <person name="Nagy L.G."/>
            <person name="Floudas D."/>
            <person name="Copeland A."/>
            <person name="Barry K.W."/>
            <person name="Cichocki N."/>
            <person name="Veneault-Fourrey C."/>
            <person name="LaButti K."/>
            <person name="Lindquist E.A."/>
            <person name="Lipzen A."/>
            <person name="Lundell T."/>
            <person name="Morin E."/>
            <person name="Murat C."/>
            <person name="Riley R."/>
            <person name="Ohm R."/>
            <person name="Sun H."/>
            <person name="Tunlid A."/>
            <person name="Henrissat B."/>
            <person name="Grigoriev I.V."/>
            <person name="Hibbett D.S."/>
            <person name="Martin F."/>
        </authorList>
    </citation>
    <scope>NUCLEOTIDE SEQUENCE [LARGE SCALE GENOMIC DNA]</scope>
    <source>
        <strain evidence="3">UH-Slu-Lm8-n1</strain>
    </source>
</reference>
<evidence type="ECO:0000256" key="1">
    <source>
        <dbReference type="SAM" id="MobiDB-lite"/>
    </source>
</evidence>
<name>A0A0D0AE68_9AGAM</name>
<feature type="region of interest" description="Disordered" evidence="1">
    <location>
        <begin position="1"/>
        <end position="34"/>
    </location>
</feature>
<proteinExistence type="predicted"/>
<dbReference type="EMBL" id="KN835528">
    <property type="protein sequence ID" value="KIK36449.1"/>
    <property type="molecule type" value="Genomic_DNA"/>
</dbReference>
<gene>
    <name evidence="2" type="ORF">CY34DRAFT_16373</name>
</gene>
<keyword evidence="3" id="KW-1185">Reference proteome</keyword>
<protein>
    <submittedName>
        <fullName evidence="2">Uncharacterized protein</fullName>
    </submittedName>
</protein>
<organism evidence="2 3">
    <name type="scientific">Suillus luteus UH-Slu-Lm8-n1</name>
    <dbReference type="NCBI Taxonomy" id="930992"/>
    <lineage>
        <taxon>Eukaryota</taxon>
        <taxon>Fungi</taxon>
        <taxon>Dikarya</taxon>
        <taxon>Basidiomycota</taxon>
        <taxon>Agaricomycotina</taxon>
        <taxon>Agaricomycetes</taxon>
        <taxon>Agaricomycetidae</taxon>
        <taxon>Boletales</taxon>
        <taxon>Suillineae</taxon>
        <taxon>Suillaceae</taxon>
        <taxon>Suillus</taxon>
    </lineage>
</organism>
<dbReference type="HOGENOM" id="CLU_2135195_0_0_1"/>
<dbReference type="AlphaFoldDB" id="A0A0D0AE68"/>
<accession>A0A0D0AE68</accession>
<dbReference type="InParanoid" id="A0A0D0AE68"/>
<evidence type="ECO:0000313" key="3">
    <source>
        <dbReference type="Proteomes" id="UP000054485"/>
    </source>
</evidence>
<evidence type="ECO:0000313" key="2">
    <source>
        <dbReference type="EMBL" id="KIK36449.1"/>
    </source>
</evidence>
<dbReference type="OrthoDB" id="2686389at2759"/>